<dbReference type="PANTHER" id="PTHR11165">
    <property type="entry name" value="SKP1"/>
    <property type="match status" value="1"/>
</dbReference>
<gene>
    <name evidence="7" type="ORF">CARUB_v10018613mg</name>
</gene>
<dbReference type="InterPro" id="IPR011333">
    <property type="entry name" value="SKP1/BTB/POZ_sf"/>
</dbReference>
<name>R0HMY7_9BRAS</name>
<evidence type="ECO:0000256" key="1">
    <source>
        <dbReference type="ARBA" id="ARBA00004906"/>
    </source>
</evidence>
<dbReference type="GO" id="GO:0009867">
    <property type="term" value="P:jasmonic acid mediated signaling pathway"/>
    <property type="evidence" value="ECO:0007669"/>
    <property type="project" value="UniProtKB-ARBA"/>
</dbReference>
<comment type="pathway">
    <text evidence="1 4">Protein modification; protein ubiquitination.</text>
</comment>
<dbReference type="Pfam" id="PF01466">
    <property type="entry name" value="Skp1"/>
    <property type="match status" value="1"/>
</dbReference>
<comment type="subunit">
    <text evidence="4">Part of a SCF (SKP1-cullin-F-box) protein ligase complex.</text>
</comment>
<evidence type="ECO:0000259" key="6">
    <source>
        <dbReference type="Pfam" id="PF03931"/>
    </source>
</evidence>
<dbReference type="STRING" id="81985.R0HMY7"/>
<reference evidence="8" key="1">
    <citation type="journal article" date="2013" name="Nat. Genet.">
        <title>The Capsella rubella genome and the genomic consequences of rapid mating system evolution.</title>
        <authorList>
            <person name="Slotte T."/>
            <person name="Hazzouri K.M."/>
            <person name="Agren J.A."/>
            <person name="Koenig D."/>
            <person name="Maumus F."/>
            <person name="Guo Y.L."/>
            <person name="Steige K."/>
            <person name="Platts A.E."/>
            <person name="Escobar J.S."/>
            <person name="Newman L.K."/>
            <person name="Wang W."/>
            <person name="Mandakova T."/>
            <person name="Vello E."/>
            <person name="Smith L.M."/>
            <person name="Henz S.R."/>
            <person name="Steffen J."/>
            <person name="Takuno S."/>
            <person name="Brandvain Y."/>
            <person name="Coop G."/>
            <person name="Andolfatto P."/>
            <person name="Hu T.T."/>
            <person name="Blanchette M."/>
            <person name="Clark R.M."/>
            <person name="Quesneville H."/>
            <person name="Nordborg M."/>
            <person name="Gaut B.S."/>
            <person name="Lysak M.A."/>
            <person name="Jenkins J."/>
            <person name="Grimwood J."/>
            <person name="Chapman J."/>
            <person name="Prochnik S."/>
            <person name="Shu S."/>
            <person name="Rokhsar D."/>
            <person name="Schmutz J."/>
            <person name="Weigel D."/>
            <person name="Wright S.I."/>
        </authorList>
    </citation>
    <scope>NUCLEOTIDE SEQUENCE [LARGE SCALE GENOMIC DNA]</scope>
    <source>
        <strain evidence="8">cv. Monte Gargano</strain>
    </source>
</reference>
<dbReference type="InterPro" id="IPR016897">
    <property type="entry name" value="SKP1"/>
</dbReference>
<dbReference type="EMBL" id="KB870809">
    <property type="protein sequence ID" value="EOA25298.1"/>
    <property type="molecule type" value="Genomic_DNA"/>
</dbReference>
<evidence type="ECO:0000313" key="7">
    <source>
        <dbReference type="EMBL" id="EOA25298.1"/>
    </source>
</evidence>
<comment type="similarity">
    <text evidence="2 4">Belongs to the SKP1 family.</text>
</comment>
<dbReference type="SMART" id="SM00512">
    <property type="entry name" value="Skp1"/>
    <property type="match status" value="1"/>
</dbReference>
<dbReference type="KEGG" id="crb:17884703"/>
<feature type="domain" description="SKP1 component dimerisation" evidence="5">
    <location>
        <begin position="108"/>
        <end position="154"/>
    </location>
</feature>
<dbReference type="Pfam" id="PF03931">
    <property type="entry name" value="Skp1_POZ"/>
    <property type="match status" value="1"/>
</dbReference>
<proteinExistence type="inferred from homology"/>
<dbReference type="GO" id="GO:0006511">
    <property type="term" value="P:ubiquitin-dependent protein catabolic process"/>
    <property type="evidence" value="ECO:0007669"/>
    <property type="project" value="InterPro"/>
</dbReference>
<dbReference type="SUPFAM" id="SSF54695">
    <property type="entry name" value="POZ domain"/>
    <property type="match status" value="1"/>
</dbReference>
<dbReference type="Proteomes" id="UP000029121">
    <property type="component" value="Unassembled WGS sequence"/>
</dbReference>
<evidence type="ECO:0000256" key="2">
    <source>
        <dbReference type="ARBA" id="ARBA00009993"/>
    </source>
</evidence>
<feature type="domain" description="SKP1 component POZ" evidence="6">
    <location>
        <begin position="4"/>
        <end position="62"/>
    </location>
</feature>
<dbReference type="PIRSF" id="PIRSF028729">
    <property type="entry name" value="E3_ubiquit_lig_SCF_Skp"/>
    <property type="match status" value="1"/>
</dbReference>
<evidence type="ECO:0000313" key="8">
    <source>
        <dbReference type="Proteomes" id="UP000029121"/>
    </source>
</evidence>
<evidence type="ECO:0000256" key="3">
    <source>
        <dbReference type="ARBA" id="ARBA00022786"/>
    </source>
</evidence>
<dbReference type="GO" id="GO:0016567">
    <property type="term" value="P:protein ubiquitination"/>
    <property type="evidence" value="ECO:0007669"/>
    <property type="project" value="UniProtKB-UniRule"/>
</dbReference>
<protein>
    <recommendedName>
        <fullName evidence="4">SKP1-like protein</fullName>
    </recommendedName>
</protein>
<dbReference type="CDD" id="cd18322">
    <property type="entry name" value="BTB_POZ_SKP1"/>
    <property type="match status" value="1"/>
</dbReference>
<dbReference type="OrthoDB" id="2342932at2759"/>
<dbReference type="UniPathway" id="UPA00143"/>
<evidence type="ECO:0000256" key="4">
    <source>
        <dbReference type="PIRNR" id="PIRNR028729"/>
    </source>
</evidence>
<comment type="function">
    <text evidence="4">Involved in ubiquitination and subsequent proteasomal degradation of target proteins. Together with CUL1, RBX1 and a F-box protein, it forms a SCF E3 ubiquitin ligase complex. The functional specificity of this complex depends on the type of F-box protein. In the SCF complex, it serves as an adapter that links the F-box protein to CUL1.</text>
</comment>
<sequence>MSSNKIVLTSSDGESLEVEEVVARKLQIVGQMIENCPDKAITLQNVTGKILALVIEYCKRHVDDDHVAAREEKKNLKDWDEEFMKKLDLDTMLKLIQAASYLSVNGGSLLELTSQSIADFINEKNVEEIRESFGLESGYTAEEEEALRNENAWAFEDPKP</sequence>
<dbReference type="InterPro" id="IPR036296">
    <property type="entry name" value="SKP1-like_dim_sf"/>
</dbReference>
<dbReference type="InterPro" id="IPR016072">
    <property type="entry name" value="Skp1_comp_dimer"/>
</dbReference>
<accession>R0HMY7</accession>
<organism evidence="7 8">
    <name type="scientific">Capsella rubella</name>
    <dbReference type="NCBI Taxonomy" id="81985"/>
    <lineage>
        <taxon>Eukaryota</taxon>
        <taxon>Viridiplantae</taxon>
        <taxon>Streptophyta</taxon>
        <taxon>Embryophyta</taxon>
        <taxon>Tracheophyta</taxon>
        <taxon>Spermatophyta</taxon>
        <taxon>Magnoliopsida</taxon>
        <taxon>eudicotyledons</taxon>
        <taxon>Gunneridae</taxon>
        <taxon>Pentapetalae</taxon>
        <taxon>rosids</taxon>
        <taxon>malvids</taxon>
        <taxon>Brassicales</taxon>
        <taxon>Brassicaceae</taxon>
        <taxon>Camelineae</taxon>
        <taxon>Capsella</taxon>
    </lineage>
</organism>
<dbReference type="InterPro" id="IPR016073">
    <property type="entry name" value="Skp1_comp_POZ"/>
</dbReference>
<dbReference type="eggNOG" id="KOG1724">
    <property type="taxonomic scope" value="Eukaryota"/>
</dbReference>
<keyword evidence="3 4" id="KW-0833">Ubl conjugation pathway</keyword>
<dbReference type="SUPFAM" id="SSF81382">
    <property type="entry name" value="Skp1 dimerisation domain-like"/>
    <property type="match status" value="1"/>
</dbReference>
<dbReference type="Gene3D" id="3.30.710.10">
    <property type="entry name" value="Potassium Channel Kv1.1, Chain A"/>
    <property type="match status" value="1"/>
</dbReference>
<evidence type="ECO:0000259" key="5">
    <source>
        <dbReference type="Pfam" id="PF01466"/>
    </source>
</evidence>
<dbReference type="AlphaFoldDB" id="R0HMY7"/>
<keyword evidence="8" id="KW-1185">Reference proteome</keyword>
<dbReference type="InterPro" id="IPR001232">
    <property type="entry name" value="SKP1-like"/>
</dbReference>